<dbReference type="InterPro" id="IPR003615">
    <property type="entry name" value="HNH_nuc"/>
</dbReference>
<evidence type="ECO:0000313" key="2">
    <source>
        <dbReference type="EMBL" id="MDN3571819.1"/>
    </source>
</evidence>
<reference evidence="3" key="1">
    <citation type="journal article" date="2019" name="Int. J. Syst. Evol. Microbiol.">
        <title>The Global Catalogue of Microorganisms (GCM) 10K type strain sequencing project: providing services to taxonomists for standard genome sequencing and annotation.</title>
        <authorList>
            <consortium name="The Broad Institute Genomics Platform"/>
            <consortium name="The Broad Institute Genome Sequencing Center for Infectious Disease"/>
            <person name="Wu L."/>
            <person name="Ma J."/>
        </authorList>
    </citation>
    <scope>NUCLEOTIDE SEQUENCE [LARGE SCALE GENOMIC DNA]</scope>
    <source>
        <strain evidence="3">CECT 7806</strain>
    </source>
</reference>
<gene>
    <name evidence="2" type="ORF">QWZ18_14435</name>
</gene>
<protein>
    <submittedName>
        <fullName evidence="2">HNH endonuclease signature motif containing protein</fullName>
    </submittedName>
</protein>
<comment type="caution">
    <text evidence="2">The sequence shown here is derived from an EMBL/GenBank/DDBJ whole genome shotgun (WGS) entry which is preliminary data.</text>
</comment>
<evidence type="ECO:0000313" key="3">
    <source>
        <dbReference type="Proteomes" id="UP001244297"/>
    </source>
</evidence>
<dbReference type="CDD" id="cd00085">
    <property type="entry name" value="HNHc"/>
    <property type="match status" value="1"/>
</dbReference>
<feature type="domain" description="HNH nuclease" evidence="1">
    <location>
        <begin position="23"/>
        <end position="80"/>
    </location>
</feature>
<dbReference type="RefSeq" id="WP_238291871.1">
    <property type="nucleotide sequence ID" value="NZ_BPQS01000046.1"/>
</dbReference>
<accession>A0ABT8APT8</accession>
<keyword evidence="2" id="KW-0255">Endonuclease</keyword>
<dbReference type="InterPro" id="IPR002711">
    <property type="entry name" value="HNH"/>
</dbReference>
<dbReference type="EMBL" id="JAUFPT010000046">
    <property type="protein sequence ID" value="MDN3571819.1"/>
    <property type="molecule type" value="Genomic_DNA"/>
</dbReference>
<evidence type="ECO:0000259" key="1">
    <source>
        <dbReference type="SMART" id="SM00507"/>
    </source>
</evidence>
<name>A0ABT8APT8_9HYPH</name>
<dbReference type="SMART" id="SM00507">
    <property type="entry name" value="HNHc"/>
    <property type="match status" value="1"/>
</dbReference>
<sequence length="146" mass="16307">MGHTHWFKDPERDLGTRGITNDAAKLMIWAKTGGRCGACDCSLSMSEKPRRWQIDHVIPVFKGGRTTFANLMPLCGPCHVIKSAPERSEASRNKARTLTGRGLTHPEKDAVIASLRREVDALRAELVAIQETRYGFEARQPRRIPA</sequence>
<dbReference type="Gene3D" id="1.10.30.50">
    <property type="match status" value="1"/>
</dbReference>
<dbReference type="Proteomes" id="UP001244297">
    <property type="component" value="Unassembled WGS sequence"/>
</dbReference>
<proteinExistence type="predicted"/>
<dbReference type="GO" id="GO:0004519">
    <property type="term" value="F:endonuclease activity"/>
    <property type="evidence" value="ECO:0007669"/>
    <property type="project" value="UniProtKB-KW"/>
</dbReference>
<keyword evidence="3" id="KW-1185">Reference proteome</keyword>
<keyword evidence="2" id="KW-0378">Hydrolase</keyword>
<organism evidence="2 3">
    <name type="scientific">Methylobacterium longum</name>
    <dbReference type="NCBI Taxonomy" id="767694"/>
    <lineage>
        <taxon>Bacteria</taxon>
        <taxon>Pseudomonadati</taxon>
        <taxon>Pseudomonadota</taxon>
        <taxon>Alphaproteobacteria</taxon>
        <taxon>Hyphomicrobiales</taxon>
        <taxon>Methylobacteriaceae</taxon>
        <taxon>Methylobacterium</taxon>
    </lineage>
</organism>
<dbReference type="Pfam" id="PF01844">
    <property type="entry name" value="HNH"/>
    <property type="match status" value="1"/>
</dbReference>
<keyword evidence="2" id="KW-0540">Nuclease</keyword>